<gene>
    <name evidence="2" type="ORF">HNP77_001146</name>
</gene>
<organism evidence="2 3">
    <name type="scientific">Treponema rectale</name>
    <dbReference type="NCBI Taxonomy" id="744512"/>
    <lineage>
        <taxon>Bacteria</taxon>
        <taxon>Pseudomonadati</taxon>
        <taxon>Spirochaetota</taxon>
        <taxon>Spirochaetia</taxon>
        <taxon>Spirochaetales</taxon>
        <taxon>Treponemataceae</taxon>
        <taxon>Treponema</taxon>
    </lineage>
</organism>
<proteinExistence type="inferred from homology"/>
<accession>A0A840SAN8</accession>
<dbReference type="RefSeq" id="WP_184652218.1">
    <property type="nucleotide sequence ID" value="NZ_JACHFR010000002.1"/>
</dbReference>
<dbReference type="EMBL" id="JACHFR010000002">
    <property type="protein sequence ID" value="MBB5218777.1"/>
    <property type="molecule type" value="Genomic_DNA"/>
</dbReference>
<dbReference type="AlphaFoldDB" id="A0A840SAN8"/>
<dbReference type="PANTHER" id="PTHR35024">
    <property type="entry name" value="HYPOTHETICAL CYTOSOLIC PROTEIN"/>
    <property type="match status" value="1"/>
</dbReference>
<evidence type="ECO:0000256" key="1">
    <source>
        <dbReference type="ARBA" id="ARBA00044755"/>
    </source>
</evidence>
<sequence length="137" mass="14507">MAIFNDDISINTLIGFGSSIKGDIKINGFTRIDGDLDGNLETSGNVIIGNKARINGNITARSVTVGGIVKGNILAPESVHLLSTSAVIGDIQSHRICAEQNVLIHGHCIALSDETNYNNAVSEWNNRLAVSASSYKV</sequence>
<evidence type="ECO:0000313" key="3">
    <source>
        <dbReference type="Proteomes" id="UP000578697"/>
    </source>
</evidence>
<keyword evidence="3" id="KW-1185">Reference proteome</keyword>
<dbReference type="PANTHER" id="PTHR35024:SF4">
    <property type="entry name" value="POLYMER-FORMING CYTOSKELETAL PROTEIN"/>
    <property type="match status" value="1"/>
</dbReference>
<comment type="similarity">
    <text evidence="1">Belongs to the bactofilin family.</text>
</comment>
<name>A0A840SAN8_9SPIR</name>
<evidence type="ECO:0000313" key="2">
    <source>
        <dbReference type="EMBL" id="MBB5218777.1"/>
    </source>
</evidence>
<protein>
    <submittedName>
        <fullName evidence="2">Cytoskeletal protein CcmA (Bactofilin family)</fullName>
    </submittedName>
</protein>
<dbReference type="Pfam" id="PF04519">
    <property type="entry name" value="Bactofilin"/>
    <property type="match status" value="1"/>
</dbReference>
<dbReference type="InterPro" id="IPR007607">
    <property type="entry name" value="BacA/B"/>
</dbReference>
<comment type="caution">
    <text evidence="2">The sequence shown here is derived from an EMBL/GenBank/DDBJ whole genome shotgun (WGS) entry which is preliminary data.</text>
</comment>
<dbReference type="Proteomes" id="UP000578697">
    <property type="component" value="Unassembled WGS sequence"/>
</dbReference>
<reference evidence="2 3" key="1">
    <citation type="submission" date="2020-08" db="EMBL/GenBank/DDBJ databases">
        <title>Genomic Encyclopedia of Type Strains, Phase IV (KMG-IV): sequencing the most valuable type-strain genomes for metagenomic binning, comparative biology and taxonomic classification.</title>
        <authorList>
            <person name="Goeker M."/>
        </authorList>
    </citation>
    <scope>NUCLEOTIDE SEQUENCE [LARGE SCALE GENOMIC DNA]</scope>
    <source>
        <strain evidence="2 3">DSM 103679</strain>
    </source>
</reference>